<feature type="region of interest" description="Disordered" evidence="1">
    <location>
        <begin position="123"/>
        <end position="142"/>
    </location>
</feature>
<accession>A0A6J4JR04</accession>
<dbReference type="Gene3D" id="1.10.10.10">
    <property type="entry name" value="Winged helix-like DNA-binding domain superfamily/Winged helix DNA-binding domain"/>
    <property type="match status" value="1"/>
</dbReference>
<proteinExistence type="predicted"/>
<sequence>MLPAHAPLRGVPGAAGDPPLLARGTAAEARRGWDAGQGGLPAAPGSPRTPPDTKGLDLYPVLMAIAHWGTSTWPGTGGARCCNRHQPCGRLFDPVMVCSECAAPLNAREVTVALGLRSEKREEVKAPSRGRRLKPAGLVLPD</sequence>
<reference evidence="2" key="1">
    <citation type="submission" date="2020-02" db="EMBL/GenBank/DDBJ databases">
        <authorList>
            <person name="Meier V. D."/>
        </authorList>
    </citation>
    <scope>NUCLEOTIDE SEQUENCE</scope>
    <source>
        <strain evidence="2">AVDCRST_MAG08</strain>
    </source>
</reference>
<name>A0A6J4JR04_9PROT</name>
<evidence type="ECO:0000313" key="2">
    <source>
        <dbReference type="EMBL" id="CAA9285303.1"/>
    </source>
</evidence>
<dbReference type="InterPro" id="IPR036390">
    <property type="entry name" value="WH_DNA-bd_sf"/>
</dbReference>
<organism evidence="2">
    <name type="scientific">uncultured Acetobacteraceae bacterium</name>
    <dbReference type="NCBI Taxonomy" id="169975"/>
    <lineage>
        <taxon>Bacteria</taxon>
        <taxon>Pseudomonadati</taxon>
        <taxon>Pseudomonadota</taxon>
        <taxon>Alphaproteobacteria</taxon>
        <taxon>Acetobacterales</taxon>
        <taxon>Acetobacteraceae</taxon>
        <taxon>environmental samples</taxon>
    </lineage>
</organism>
<dbReference type="EMBL" id="CADCTG010000324">
    <property type="protein sequence ID" value="CAA9285303.1"/>
    <property type="molecule type" value="Genomic_DNA"/>
</dbReference>
<dbReference type="AlphaFoldDB" id="A0A6J4JR04"/>
<evidence type="ECO:0000256" key="1">
    <source>
        <dbReference type="SAM" id="MobiDB-lite"/>
    </source>
</evidence>
<feature type="region of interest" description="Disordered" evidence="1">
    <location>
        <begin position="1"/>
        <end position="55"/>
    </location>
</feature>
<gene>
    <name evidence="2" type="ORF">AVDCRST_MAG08-4152</name>
</gene>
<dbReference type="SUPFAM" id="SSF46785">
    <property type="entry name" value="Winged helix' DNA-binding domain"/>
    <property type="match status" value="1"/>
</dbReference>
<dbReference type="InterPro" id="IPR036388">
    <property type="entry name" value="WH-like_DNA-bd_sf"/>
</dbReference>
<protein>
    <submittedName>
        <fullName evidence="2">Transcriptional regulator, HxlR family</fullName>
    </submittedName>
</protein>